<comment type="caution">
    <text evidence="12">The sequence shown here is derived from an EMBL/GenBank/DDBJ whole genome shotgun (WGS) entry which is preliminary data.</text>
</comment>
<keyword evidence="6" id="KW-0326">Glycosidase</keyword>
<evidence type="ECO:0000259" key="11">
    <source>
        <dbReference type="Pfam" id="PF00150"/>
    </source>
</evidence>
<comment type="similarity">
    <text evidence="2">Belongs to the glycosyl hydrolase 5 (cellulase A) family.</text>
</comment>
<dbReference type="InterPro" id="IPR017853">
    <property type="entry name" value="GH"/>
</dbReference>
<dbReference type="PANTHER" id="PTHR31297:SF1">
    <property type="entry name" value="GLUCAN 1,3-BETA-GLUCOSIDASE I_II-RELATED"/>
    <property type="match status" value="1"/>
</dbReference>
<evidence type="ECO:0000256" key="8">
    <source>
        <dbReference type="ARBA" id="ARBA00036824"/>
    </source>
</evidence>
<evidence type="ECO:0000313" key="12">
    <source>
        <dbReference type="EMBL" id="KAF5717323.1"/>
    </source>
</evidence>
<keyword evidence="4 10" id="KW-0732">Signal</keyword>
<dbReference type="InterPro" id="IPR050386">
    <property type="entry name" value="Glycosyl_hydrolase_5"/>
</dbReference>
<dbReference type="GO" id="GO:0004338">
    <property type="term" value="F:glucan exo-1,3-beta-glucosidase activity"/>
    <property type="evidence" value="ECO:0007669"/>
    <property type="project" value="UniProtKB-EC"/>
</dbReference>
<comment type="catalytic activity">
    <reaction evidence="8">
        <text>Successive hydrolysis of beta-D-glucose units from the non-reducing ends of (1-&gt;3)-beta-D-glucans, releasing alpha-glucose.</text>
        <dbReference type="EC" id="3.2.1.58"/>
    </reaction>
</comment>
<dbReference type="Pfam" id="PF00150">
    <property type="entry name" value="Cellulase"/>
    <property type="match status" value="1"/>
</dbReference>
<dbReference type="PROSITE" id="PS51257">
    <property type="entry name" value="PROKAR_LIPOPROTEIN"/>
    <property type="match status" value="1"/>
</dbReference>
<keyword evidence="13" id="KW-1185">Reference proteome</keyword>
<sequence>MKTFLAFASVTAFSCSFATAAPPSNYLNWKTFKANGVNLGGWLHQEAVIDPKWWNQYAPGTPDEWDFCAKLKSQCGPVLEQRYASYITKKDIDTMAAAGINVIRVPTGYNAWVTVPGSQLYSGNQARFLRAISDYAIKKHGIHVILDIHSLPGGLNGMGLGEKEGNYGWFQNQTALEYSYKAVDAAIEFIQESDVPQGYTLAPINEPVDNRDITKFGTPEALSDQGAAWVLQYFQGVISRVEKVNPKIPIMLQGGFRPVDYWAKYFAASTNLVFDVHNYYFAGRPTTSQNLTEFICSDAKNRVSTASPKFPVFVGEWSIQAATNNTFASRARNLNTGLKAWAAYTQGSAYWTWKFFGNEPVDGEGTQGDYWNYSDFVKMDIINPSSGATSLPIEQYLLRKWDSTSSLPTNQQRDQLIQAFLREDDISAFTSSTLDVISNDKHKLIHKVIIPWRSQKLRRIAEKYLPGNNLYEKLVVLRTFYGGVNDDAKFRRWIYDAAAAFEQDDPLGELFGDTEDHWWRILDDASLFDTGDQGWENIYNRFPELASPEVCRTFNDGDIAEVKEEVSAVVTSRESEEDDYEDAIAHVSVSGCWLLVFDRESFEDEEVLLVFRDKSGNVVRQSSVKPGDLEHIPHCIMRGSITESAFWWDAEVGEKYKSKGKTMREILPRMIAEAE</sequence>
<evidence type="ECO:0000256" key="9">
    <source>
        <dbReference type="ARBA" id="ARBA00038929"/>
    </source>
</evidence>
<evidence type="ECO:0000256" key="3">
    <source>
        <dbReference type="ARBA" id="ARBA00022525"/>
    </source>
</evidence>
<dbReference type="GO" id="GO:0009251">
    <property type="term" value="P:glucan catabolic process"/>
    <property type="evidence" value="ECO:0007669"/>
    <property type="project" value="TreeGrafter"/>
</dbReference>
<evidence type="ECO:0000256" key="10">
    <source>
        <dbReference type="SAM" id="SignalP"/>
    </source>
</evidence>
<evidence type="ECO:0000256" key="2">
    <source>
        <dbReference type="ARBA" id="ARBA00005641"/>
    </source>
</evidence>
<dbReference type="SUPFAM" id="SSF51445">
    <property type="entry name" value="(Trans)glycosidases"/>
    <property type="match status" value="1"/>
</dbReference>
<proteinExistence type="inferred from homology"/>
<evidence type="ECO:0000256" key="4">
    <source>
        <dbReference type="ARBA" id="ARBA00022729"/>
    </source>
</evidence>
<evidence type="ECO:0000313" key="13">
    <source>
        <dbReference type="Proteomes" id="UP000532311"/>
    </source>
</evidence>
<dbReference type="GO" id="GO:0005576">
    <property type="term" value="C:extracellular region"/>
    <property type="evidence" value="ECO:0007669"/>
    <property type="project" value="UniProtKB-SubCell"/>
</dbReference>
<name>A0A8H5YR41_9HYPO</name>
<comment type="subcellular location">
    <subcellularLocation>
        <location evidence="1">Secreted</location>
    </subcellularLocation>
</comment>
<evidence type="ECO:0000256" key="6">
    <source>
        <dbReference type="ARBA" id="ARBA00023295"/>
    </source>
</evidence>
<feature type="signal peptide" evidence="10">
    <location>
        <begin position="1"/>
        <end position="20"/>
    </location>
</feature>
<dbReference type="AlphaFoldDB" id="A0A8H5YR41"/>
<dbReference type="PANTHER" id="PTHR31297">
    <property type="entry name" value="GLUCAN ENDO-1,6-BETA-GLUCOSIDASE B"/>
    <property type="match status" value="1"/>
</dbReference>
<accession>A0A8H5YR41</accession>
<keyword evidence="3" id="KW-0964">Secreted</keyword>
<dbReference type="InterPro" id="IPR001547">
    <property type="entry name" value="Glyco_hydro_5"/>
</dbReference>
<feature type="chain" id="PRO_5034212002" description="glucan 1,3-beta-glucosidase" evidence="10">
    <location>
        <begin position="21"/>
        <end position="675"/>
    </location>
</feature>
<protein>
    <recommendedName>
        <fullName evidence="9">glucan 1,3-beta-glucosidase</fullName>
        <ecNumber evidence="9">3.2.1.58</ecNumber>
    </recommendedName>
</protein>
<gene>
    <name evidence="12" type="ORF">FGLOB1_2173</name>
</gene>
<dbReference type="GO" id="GO:0071555">
    <property type="term" value="P:cell wall organization"/>
    <property type="evidence" value="ECO:0007669"/>
    <property type="project" value="UniProtKB-KW"/>
</dbReference>
<evidence type="ECO:0000256" key="1">
    <source>
        <dbReference type="ARBA" id="ARBA00004613"/>
    </source>
</evidence>
<dbReference type="EC" id="3.2.1.58" evidence="9"/>
<keyword evidence="7" id="KW-0961">Cell wall biogenesis/degradation</keyword>
<feature type="domain" description="Glycoside hydrolase family 5" evidence="11">
    <location>
        <begin position="83"/>
        <end position="355"/>
    </location>
</feature>
<evidence type="ECO:0000256" key="5">
    <source>
        <dbReference type="ARBA" id="ARBA00022801"/>
    </source>
</evidence>
<keyword evidence="5" id="KW-0378">Hydrolase</keyword>
<reference evidence="12 13" key="1">
    <citation type="submission" date="2020-05" db="EMBL/GenBank/DDBJ databases">
        <title>Identification and distribution of gene clusters putatively required for synthesis of sphingolipid metabolism inhibitors in phylogenetically diverse species of the filamentous fungus Fusarium.</title>
        <authorList>
            <person name="Kim H.-S."/>
            <person name="Busman M."/>
            <person name="Brown D.W."/>
            <person name="Divon H."/>
            <person name="Uhlig S."/>
            <person name="Proctor R.H."/>
        </authorList>
    </citation>
    <scope>NUCLEOTIDE SEQUENCE [LARGE SCALE GENOMIC DNA]</scope>
    <source>
        <strain evidence="12 13">NRRL 26131</strain>
    </source>
</reference>
<dbReference type="Proteomes" id="UP000532311">
    <property type="component" value="Unassembled WGS sequence"/>
</dbReference>
<evidence type="ECO:0000256" key="7">
    <source>
        <dbReference type="ARBA" id="ARBA00023316"/>
    </source>
</evidence>
<dbReference type="EMBL" id="JAAQPF010000075">
    <property type="protein sequence ID" value="KAF5717323.1"/>
    <property type="molecule type" value="Genomic_DNA"/>
</dbReference>
<organism evidence="12 13">
    <name type="scientific">Fusarium globosum</name>
    <dbReference type="NCBI Taxonomy" id="78864"/>
    <lineage>
        <taxon>Eukaryota</taxon>
        <taxon>Fungi</taxon>
        <taxon>Dikarya</taxon>
        <taxon>Ascomycota</taxon>
        <taxon>Pezizomycotina</taxon>
        <taxon>Sordariomycetes</taxon>
        <taxon>Hypocreomycetidae</taxon>
        <taxon>Hypocreales</taxon>
        <taxon>Nectriaceae</taxon>
        <taxon>Fusarium</taxon>
        <taxon>Fusarium fujikuroi species complex</taxon>
    </lineage>
</organism>
<dbReference type="Gene3D" id="3.20.20.80">
    <property type="entry name" value="Glycosidases"/>
    <property type="match status" value="1"/>
</dbReference>
<dbReference type="GO" id="GO:0009986">
    <property type="term" value="C:cell surface"/>
    <property type="evidence" value="ECO:0007669"/>
    <property type="project" value="TreeGrafter"/>
</dbReference>